<accession>A0A7J7J6C0</accession>
<comment type="catalytic activity">
    <reaction evidence="11">
        <text>L-tyrosyl-[protein] + ATP = O-phospho-L-tyrosyl-[protein] + ADP + H(+)</text>
        <dbReference type="Rhea" id="RHEA:10596"/>
        <dbReference type="Rhea" id="RHEA-COMP:10136"/>
        <dbReference type="Rhea" id="RHEA-COMP:20101"/>
        <dbReference type="ChEBI" id="CHEBI:15378"/>
        <dbReference type="ChEBI" id="CHEBI:30616"/>
        <dbReference type="ChEBI" id="CHEBI:46858"/>
        <dbReference type="ChEBI" id="CHEBI:61978"/>
        <dbReference type="ChEBI" id="CHEBI:456216"/>
        <dbReference type="EC" id="2.7.12.1"/>
    </reaction>
</comment>
<evidence type="ECO:0000256" key="10">
    <source>
        <dbReference type="ARBA" id="ARBA00049308"/>
    </source>
</evidence>
<feature type="region of interest" description="Disordered" evidence="12">
    <location>
        <begin position="198"/>
        <end position="231"/>
    </location>
</feature>
<evidence type="ECO:0000313" key="15">
    <source>
        <dbReference type="Proteomes" id="UP000593567"/>
    </source>
</evidence>
<feature type="region of interest" description="Disordered" evidence="12">
    <location>
        <begin position="354"/>
        <end position="418"/>
    </location>
</feature>
<comment type="subcellular location">
    <subcellularLocation>
        <location evidence="1">Nucleus</location>
    </subcellularLocation>
</comment>
<comment type="caution">
    <text evidence="14">The sequence shown here is derived from an EMBL/GenBank/DDBJ whole genome shotgun (WGS) entry which is preliminary data.</text>
</comment>
<dbReference type="InterPro" id="IPR000719">
    <property type="entry name" value="Prot_kinase_dom"/>
</dbReference>
<feature type="compositionally biased region" description="Polar residues" evidence="12">
    <location>
        <begin position="357"/>
        <end position="373"/>
    </location>
</feature>
<feature type="region of interest" description="Disordered" evidence="12">
    <location>
        <begin position="433"/>
        <end position="481"/>
    </location>
</feature>
<dbReference type="AlphaFoldDB" id="A0A7J7J6C0"/>
<gene>
    <name evidence="14" type="ORF">EB796_020625</name>
</gene>
<feature type="domain" description="Protein kinase" evidence="13">
    <location>
        <begin position="1"/>
        <end position="269"/>
    </location>
</feature>
<dbReference type="InterPro" id="IPR044131">
    <property type="entry name" value="PKc_DYR1A/1B"/>
</dbReference>
<dbReference type="GO" id="GO:0005524">
    <property type="term" value="F:ATP binding"/>
    <property type="evidence" value="ECO:0007669"/>
    <property type="project" value="UniProtKB-KW"/>
</dbReference>
<dbReference type="InterPro" id="IPR011009">
    <property type="entry name" value="Kinase-like_dom_sf"/>
</dbReference>
<comment type="catalytic activity">
    <reaction evidence="10">
        <text>L-threonyl-[protein] + ATP = O-phospho-L-threonyl-[protein] + ADP + H(+)</text>
        <dbReference type="Rhea" id="RHEA:46608"/>
        <dbReference type="Rhea" id="RHEA-COMP:11060"/>
        <dbReference type="Rhea" id="RHEA-COMP:11605"/>
        <dbReference type="ChEBI" id="CHEBI:15378"/>
        <dbReference type="ChEBI" id="CHEBI:30013"/>
        <dbReference type="ChEBI" id="CHEBI:30616"/>
        <dbReference type="ChEBI" id="CHEBI:61977"/>
        <dbReference type="ChEBI" id="CHEBI:456216"/>
        <dbReference type="EC" id="2.7.12.1"/>
    </reaction>
</comment>
<dbReference type="InterPro" id="IPR008271">
    <property type="entry name" value="Ser/Thr_kinase_AS"/>
</dbReference>
<evidence type="ECO:0000256" key="6">
    <source>
        <dbReference type="ARBA" id="ARBA00022777"/>
    </source>
</evidence>
<evidence type="ECO:0000256" key="12">
    <source>
        <dbReference type="SAM" id="MobiDB-lite"/>
    </source>
</evidence>
<dbReference type="PANTHER" id="PTHR24058:SF28">
    <property type="entry name" value="SERINE_THREONINE-PROTEIN KINASE MINIBRAIN"/>
    <property type="match status" value="1"/>
</dbReference>
<comment type="catalytic activity">
    <reaction evidence="9">
        <text>L-seryl-[protein] + ATP = O-phospho-L-seryl-[protein] + ADP + H(+)</text>
        <dbReference type="Rhea" id="RHEA:17989"/>
        <dbReference type="Rhea" id="RHEA-COMP:9863"/>
        <dbReference type="Rhea" id="RHEA-COMP:11604"/>
        <dbReference type="ChEBI" id="CHEBI:15378"/>
        <dbReference type="ChEBI" id="CHEBI:29999"/>
        <dbReference type="ChEBI" id="CHEBI:30616"/>
        <dbReference type="ChEBI" id="CHEBI:83421"/>
        <dbReference type="ChEBI" id="CHEBI:456216"/>
        <dbReference type="EC" id="2.7.12.1"/>
    </reaction>
</comment>
<evidence type="ECO:0000256" key="5">
    <source>
        <dbReference type="ARBA" id="ARBA00022741"/>
    </source>
</evidence>
<keyword evidence="3" id="KW-0723">Serine/threonine-protein kinase</keyword>
<name>A0A7J7J6C0_BUGNE</name>
<keyword evidence="8" id="KW-0539">Nucleus</keyword>
<feature type="compositionally biased region" description="Basic and acidic residues" evidence="12">
    <location>
        <begin position="389"/>
        <end position="406"/>
    </location>
</feature>
<feature type="region of interest" description="Disordered" evidence="12">
    <location>
        <begin position="274"/>
        <end position="328"/>
    </location>
</feature>
<keyword evidence="7" id="KW-0067">ATP-binding</keyword>
<keyword evidence="5" id="KW-0547">Nucleotide-binding</keyword>
<dbReference type="OrthoDB" id="9332038at2759"/>
<evidence type="ECO:0000256" key="11">
    <source>
        <dbReference type="ARBA" id="ARBA00051680"/>
    </source>
</evidence>
<dbReference type="FunFam" id="1.10.510.10:FF:000117">
    <property type="entry name" value="dual specificity tyrosine-phosphorylation-regulated kinase 1A isoform X1"/>
    <property type="match status" value="1"/>
</dbReference>
<evidence type="ECO:0000256" key="9">
    <source>
        <dbReference type="ARBA" id="ARBA00049003"/>
    </source>
</evidence>
<dbReference type="PROSITE" id="PS50011">
    <property type="entry name" value="PROTEIN_KINASE_DOM"/>
    <property type="match status" value="1"/>
</dbReference>
<keyword evidence="15" id="KW-1185">Reference proteome</keyword>
<sequence length="481" mass="53293">MNRNDQDSKYYIVKLKRHFMFRSHLCLVFELLSYNLYELLRNTNFRGVSLNLTRKFAQQLCTALLFLATPELNVIHCDLKPENILLCNPKRSAIKVVDFGSSCQLGHRIYQYIQSRFYRSPEVLLGVPYDLAIDMWSLGCILVEMHTGEPLFAGSNEFDQMMKIVEMLGIPPAHILDRAPKTKKYFERLEDRSYVCKKPKDGKKYKPPGSRRLHDVLGTEKGGPGGRRLGEAGHSVQDYLKFKDLILRMLDVNPSNRISPYYALQHNFFKRTADESTNTSNSTSTSPAVTSPAVAESAKSSTSLAQGQTRSVIQSTTPTRSSNYLPATTDHLSTTTAATHLSTITTRTYYSPFSAPADSTSMSAPVPTSSNMDCDSPRQLRHSSVRVSSDSDKYGLHRSRSGDRRFAGGGSATGSSSVTLASNSNRLYEQASGDYTTHSVNRSSYTSPNSSTKTTAIDRSSRGGGDESPMLLVTHAAVTSH</sequence>
<feature type="compositionally biased region" description="Polar residues" evidence="12">
    <location>
        <begin position="298"/>
        <end position="326"/>
    </location>
</feature>
<dbReference type="Gene3D" id="1.10.510.10">
    <property type="entry name" value="Transferase(Phosphotransferase) domain 1"/>
    <property type="match status" value="1"/>
</dbReference>
<evidence type="ECO:0000256" key="8">
    <source>
        <dbReference type="ARBA" id="ARBA00023242"/>
    </source>
</evidence>
<dbReference type="CDD" id="cd14226">
    <property type="entry name" value="PKc_DYRK1"/>
    <property type="match status" value="1"/>
</dbReference>
<evidence type="ECO:0000256" key="4">
    <source>
        <dbReference type="ARBA" id="ARBA00022679"/>
    </source>
</evidence>
<dbReference type="GO" id="GO:0005634">
    <property type="term" value="C:nucleus"/>
    <property type="evidence" value="ECO:0007669"/>
    <property type="project" value="UniProtKB-SubCell"/>
</dbReference>
<dbReference type="GO" id="GO:0004674">
    <property type="term" value="F:protein serine/threonine kinase activity"/>
    <property type="evidence" value="ECO:0007669"/>
    <property type="project" value="UniProtKB-KW"/>
</dbReference>
<keyword evidence="6" id="KW-0418">Kinase</keyword>
<dbReference type="EMBL" id="VXIV02003139">
    <property type="protein sequence ID" value="KAF6020978.1"/>
    <property type="molecule type" value="Genomic_DNA"/>
</dbReference>
<dbReference type="SMART" id="SM00220">
    <property type="entry name" value="S_TKc"/>
    <property type="match status" value="1"/>
</dbReference>
<reference evidence="14" key="1">
    <citation type="submission" date="2020-06" db="EMBL/GenBank/DDBJ databases">
        <title>Draft genome of Bugula neritina, a colonial animal packing powerful symbionts and potential medicines.</title>
        <authorList>
            <person name="Rayko M."/>
        </authorList>
    </citation>
    <scope>NUCLEOTIDE SEQUENCE [LARGE SCALE GENOMIC DNA]</scope>
    <source>
        <strain evidence="14">Kwan_BN1</strain>
    </source>
</reference>
<evidence type="ECO:0000313" key="14">
    <source>
        <dbReference type="EMBL" id="KAF6020978.1"/>
    </source>
</evidence>
<evidence type="ECO:0000256" key="7">
    <source>
        <dbReference type="ARBA" id="ARBA00022840"/>
    </source>
</evidence>
<dbReference type="EC" id="2.7.12.1" evidence="2"/>
<dbReference type="SUPFAM" id="SSF56112">
    <property type="entry name" value="Protein kinase-like (PK-like)"/>
    <property type="match status" value="1"/>
</dbReference>
<dbReference type="InterPro" id="IPR050494">
    <property type="entry name" value="Ser_Thr_dual-spec_kinase"/>
</dbReference>
<dbReference type="PROSITE" id="PS00108">
    <property type="entry name" value="PROTEIN_KINASE_ST"/>
    <property type="match status" value="1"/>
</dbReference>
<protein>
    <recommendedName>
        <fullName evidence="2">dual-specificity kinase</fullName>
        <ecNumber evidence="2">2.7.12.1</ecNumber>
    </recommendedName>
</protein>
<proteinExistence type="predicted"/>
<evidence type="ECO:0000256" key="1">
    <source>
        <dbReference type="ARBA" id="ARBA00004123"/>
    </source>
</evidence>
<keyword evidence="4" id="KW-0808">Transferase</keyword>
<evidence type="ECO:0000259" key="13">
    <source>
        <dbReference type="PROSITE" id="PS50011"/>
    </source>
</evidence>
<evidence type="ECO:0000256" key="2">
    <source>
        <dbReference type="ARBA" id="ARBA00013203"/>
    </source>
</evidence>
<feature type="compositionally biased region" description="Low complexity" evidence="12">
    <location>
        <begin position="276"/>
        <end position="294"/>
    </location>
</feature>
<dbReference type="Proteomes" id="UP000593567">
    <property type="component" value="Unassembled WGS sequence"/>
</dbReference>
<dbReference type="Pfam" id="PF00069">
    <property type="entry name" value="Pkinase"/>
    <property type="match status" value="1"/>
</dbReference>
<organism evidence="14 15">
    <name type="scientific">Bugula neritina</name>
    <name type="common">Brown bryozoan</name>
    <name type="synonym">Sertularia neritina</name>
    <dbReference type="NCBI Taxonomy" id="10212"/>
    <lineage>
        <taxon>Eukaryota</taxon>
        <taxon>Metazoa</taxon>
        <taxon>Spiralia</taxon>
        <taxon>Lophotrochozoa</taxon>
        <taxon>Bryozoa</taxon>
        <taxon>Gymnolaemata</taxon>
        <taxon>Cheilostomatida</taxon>
        <taxon>Flustrina</taxon>
        <taxon>Buguloidea</taxon>
        <taxon>Bugulidae</taxon>
        <taxon>Bugula</taxon>
    </lineage>
</organism>
<dbReference type="PANTHER" id="PTHR24058">
    <property type="entry name" value="DUAL SPECIFICITY PROTEIN KINASE"/>
    <property type="match status" value="1"/>
</dbReference>
<dbReference type="GO" id="GO:0004712">
    <property type="term" value="F:protein serine/threonine/tyrosine kinase activity"/>
    <property type="evidence" value="ECO:0007669"/>
    <property type="project" value="UniProtKB-EC"/>
</dbReference>
<evidence type="ECO:0000256" key="3">
    <source>
        <dbReference type="ARBA" id="ARBA00022527"/>
    </source>
</evidence>
<feature type="compositionally biased region" description="Polar residues" evidence="12">
    <location>
        <begin position="433"/>
        <end position="458"/>
    </location>
</feature>